<organism evidence="8 9">
    <name type="scientific">Quisquiliibacterium transsilvanicum</name>
    <dbReference type="NCBI Taxonomy" id="1549638"/>
    <lineage>
        <taxon>Bacteria</taxon>
        <taxon>Pseudomonadati</taxon>
        <taxon>Pseudomonadota</taxon>
        <taxon>Betaproteobacteria</taxon>
        <taxon>Burkholderiales</taxon>
        <taxon>Burkholderiaceae</taxon>
        <taxon>Quisquiliibacterium</taxon>
    </lineage>
</organism>
<evidence type="ECO:0000313" key="9">
    <source>
        <dbReference type="Proteomes" id="UP000532440"/>
    </source>
</evidence>
<keyword evidence="6" id="KW-0732">Signal</keyword>
<keyword evidence="5" id="KW-0812">Transmembrane</keyword>
<keyword evidence="3" id="KW-0479">Metal-binding</keyword>
<evidence type="ECO:0000256" key="3">
    <source>
        <dbReference type="PIRSR" id="PIRSR603782-1"/>
    </source>
</evidence>
<dbReference type="EMBL" id="JACHGB010000002">
    <property type="protein sequence ID" value="MBB5271136.1"/>
    <property type="molecule type" value="Genomic_DNA"/>
</dbReference>
<dbReference type="RefSeq" id="WP_183965137.1">
    <property type="nucleotide sequence ID" value="NZ_BAABEW010000017.1"/>
</dbReference>
<gene>
    <name evidence="8" type="ORF">HNQ70_001140</name>
</gene>
<evidence type="ECO:0000256" key="1">
    <source>
        <dbReference type="ARBA" id="ARBA00010996"/>
    </source>
</evidence>
<name>A0A7W8M7M1_9BURK</name>
<keyword evidence="4" id="KW-1015">Disulfide bond</keyword>
<keyword evidence="5" id="KW-1133">Transmembrane helix</keyword>
<dbReference type="InterPro" id="IPR003782">
    <property type="entry name" value="SCO1/SenC"/>
</dbReference>
<protein>
    <submittedName>
        <fullName evidence="8">Protein SCO1/2</fullName>
    </submittedName>
</protein>
<feature type="disulfide bond" description="Redox-active" evidence="4">
    <location>
        <begin position="74"/>
        <end position="78"/>
    </location>
</feature>
<evidence type="ECO:0000256" key="2">
    <source>
        <dbReference type="ARBA" id="ARBA00023008"/>
    </source>
</evidence>
<feature type="binding site" evidence="3">
    <location>
        <position position="162"/>
    </location>
    <ligand>
        <name>Cu cation</name>
        <dbReference type="ChEBI" id="CHEBI:23378"/>
    </ligand>
</feature>
<reference evidence="8 9" key="1">
    <citation type="submission" date="2020-08" db="EMBL/GenBank/DDBJ databases">
        <title>Genomic Encyclopedia of Type Strains, Phase IV (KMG-IV): sequencing the most valuable type-strain genomes for metagenomic binning, comparative biology and taxonomic classification.</title>
        <authorList>
            <person name="Goeker M."/>
        </authorList>
    </citation>
    <scope>NUCLEOTIDE SEQUENCE [LARGE SCALE GENOMIC DNA]</scope>
    <source>
        <strain evidence="8 9">DSM 29781</strain>
    </source>
</reference>
<feature type="signal peptide" evidence="6">
    <location>
        <begin position="1"/>
        <end position="18"/>
    </location>
</feature>
<proteinExistence type="inferred from homology"/>
<dbReference type="Gene3D" id="3.40.30.10">
    <property type="entry name" value="Glutaredoxin"/>
    <property type="match status" value="1"/>
</dbReference>
<comment type="similarity">
    <text evidence="1">Belongs to the SCO1/2 family.</text>
</comment>
<dbReference type="SUPFAM" id="SSF52833">
    <property type="entry name" value="Thioredoxin-like"/>
    <property type="match status" value="1"/>
</dbReference>
<feature type="domain" description="Thioredoxin" evidence="7">
    <location>
        <begin position="36"/>
        <end position="198"/>
    </location>
</feature>
<accession>A0A7W8M7M1</accession>
<dbReference type="PROSITE" id="PS51352">
    <property type="entry name" value="THIOREDOXIN_2"/>
    <property type="match status" value="1"/>
</dbReference>
<dbReference type="AlphaFoldDB" id="A0A7W8M7M1"/>
<keyword evidence="2 3" id="KW-0186">Copper</keyword>
<dbReference type="Proteomes" id="UP000532440">
    <property type="component" value="Unassembled WGS sequence"/>
</dbReference>
<dbReference type="PANTHER" id="PTHR12151:SF25">
    <property type="entry name" value="LINALOOL DEHYDRATASE_ISOMERASE DOMAIN-CONTAINING PROTEIN"/>
    <property type="match status" value="1"/>
</dbReference>
<feature type="chain" id="PRO_5031334835" evidence="6">
    <location>
        <begin position="19"/>
        <end position="263"/>
    </location>
</feature>
<evidence type="ECO:0000256" key="4">
    <source>
        <dbReference type="PIRSR" id="PIRSR603782-2"/>
    </source>
</evidence>
<dbReference type="InterPro" id="IPR013766">
    <property type="entry name" value="Thioredoxin_domain"/>
</dbReference>
<dbReference type="InterPro" id="IPR036249">
    <property type="entry name" value="Thioredoxin-like_sf"/>
</dbReference>
<sequence length="263" mass="29315">MIAVFLAALPGLLPAAHAQEKEAEKDWRAVLAVSQAAMGREIGDFRFTDSKGREVAFADFRGRPLLVSFVYTGCFQACPVATKFLMEAVETARKALGDDRFSVVSIGFNQPFDNPVAMASFARQNGIDDPRWFFLTPRAGEVEALTQRFGFVYEATPKGFDHVTQVSVVDPKGVIYRQVYGENFDLPMLVQPLKELLSGQASESFTVENVWEKVKLYCTVYDPNSGGYRVNYGIFFEIFAGLTTLGAIAWVVIRELRRRPRGA</sequence>
<dbReference type="GO" id="GO:0046872">
    <property type="term" value="F:metal ion binding"/>
    <property type="evidence" value="ECO:0007669"/>
    <property type="project" value="UniProtKB-KW"/>
</dbReference>
<feature type="binding site" evidence="3">
    <location>
        <position position="74"/>
    </location>
    <ligand>
        <name>Cu cation</name>
        <dbReference type="ChEBI" id="CHEBI:23378"/>
    </ligand>
</feature>
<dbReference type="Pfam" id="PF02630">
    <property type="entry name" value="SCO1-SenC"/>
    <property type="match status" value="1"/>
</dbReference>
<comment type="caution">
    <text evidence="8">The sequence shown here is derived from an EMBL/GenBank/DDBJ whole genome shotgun (WGS) entry which is preliminary data.</text>
</comment>
<evidence type="ECO:0000256" key="5">
    <source>
        <dbReference type="SAM" id="Phobius"/>
    </source>
</evidence>
<evidence type="ECO:0000256" key="6">
    <source>
        <dbReference type="SAM" id="SignalP"/>
    </source>
</evidence>
<dbReference type="PANTHER" id="PTHR12151">
    <property type="entry name" value="ELECTRON TRANSPORT PROTIN SCO1/SENC FAMILY MEMBER"/>
    <property type="match status" value="1"/>
</dbReference>
<evidence type="ECO:0000259" key="7">
    <source>
        <dbReference type="PROSITE" id="PS51352"/>
    </source>
</evidence>
<keyword evidence="5" id="KW-0472">Membrane</keyword>
<evidence type="ECO:0000313" key="8">
    <source>
        <dbReference type="EMBL" id="MBB5271136.1"/>
    </source>
</evidence>
<feature type="transmembrane region" description="Helical" evidence="5">
    <location>
        <begin position="232"/>
        <end position="253"/>
    </location>
</feature>
<dbReference type="CDD" id="cd02968">
    <property type="entry name" value="SCO"/>
    <property type="match status" value="1"/>
</dbReference>
<feature type="binding site" evidence="3">
    <location>
        <position position="78"/>
    </location>
    <ligand>
        <name>Cu cation</name>
        <dbReference type="ChEBI" id="CHEBI:23378"/>
    </ligand>
</feature>
<keyword evidence="9" id="KW-1185">Reference proteome</keyword>